<evidence type="ECO:0000313" key="2">
    <source>
        <dbReference type="Proteomes" id="UP001060215"/>
    </source>
</evidence>
<dbReference type="Proteomes" id="UP001060215">
    <property type="component" value="Chromosome 12"/>
</dbReference>
<sequence length="148" mass="16523">MAMHKPLVEVVVHEPLDVKVIASGIVLFLIVEKIVRYLEENSKGANAWNHTNHHHYHHKNSKKLKDDNGDDDKMQQQSLNEKNECISEISSQGKVLDGGSEKQNQPESLRKRKTGSEGEIAASSSRRAPPLLRPSSTPYSPLLEALLP</sequence>
<evidence type="ECO:0000313" key="1">
    <source>
        <dbReference type="EMBL" id="KAI7995955.1"/>
    </source>
</evidence>
<comment type="caution">
    <text evidence="1">The sequence shown here is derived from an EMBL/GenBank/DDBJ whole genome shotgun (WGS) entry which is preliminary data.</text>
</comment>
<organism evidence="1 2">
    <name type="scientific">Camellia lanceoleosa</name>
    <dbReference type="NCBI Taxonomy" id="1840588"/>
    <lineage>
        <taxon>Eukaryota</taxon>
        <taxon>Viridiplantae</taxon>
        <taxon>Streptophyta</taxon>
        <taxon>Embryophyta</taxon>
        <taxon>Tracheophyta</taxon>
        <taxon>Spermatophyta</taxon>
        <taxon>Magnoliopsida</taxon>
        <taxon>eudicotyledons</taxon>
        <taxon>Gunneridae</taxon>
        <taxon>Pentapetalae</taxon>
        <taxon>asterids</taxon>
        <taxon>Ericales</taxon>
        <taxon>Theaceae</taxon>
        <taxon>Camellia</taxon>
    </lineage>
</organism>
<protein>
    <submittedName>
        <fullName evidence="1">IAA-alanine resistance protein 1</fullName>
    </submittedName>
</protein>
<name>A0ACC0G4R3_9ERIC</name>
<gene>
    <name evidence="1" type="ORF">LOK49_LG11G00276</name>
</gene>
<keyword evidence="2" id="KW-1185">Reference proteome</keyword>
<dbReference type="EMBL" id="CM045769">
    <property type="protein sequence ID" value="KAI7995955.1"/>
    <property type="molecule type" value="Genomic_DNA"/>
</dbReference>
<accession>A0ACC0G4R3</accession>
<proteinExistence type="predicted"/>
<reference evidence="1 2" key="1">
    <citation type="journal article" date="2022" name="Plant J.">
        <title>Chromosome-level genome of Camellia lanceoleosa provides a valuable resource for understanding genome evolution and self-incompatibility.</title>
        <authorList>
            <person name="Gong W."/>
            <person name="Xiao S."/>
            <person name="Wang L."/>
            <person name="Liao Z."/>
            <person name="Chang Y."/>
            <person name="Mo W."/>
            <person name="Hu G."/>
            <person name="Li W."/>
            <person name="Zhao G."/>
            <person name="Zhu H."/>
            <person name="Hu X."/>
            <person name="Ji K."/>
            <person name="Xiang X."/>
            <person name="Song Q."/>
            <person name="Yuan D."/>
            <person name="Jin S."/>
            <person name="Zhang L."/>
        </authorList>
    </citation>
    <scope>NUCLEOTIDE SEQUENCE [LARGE SCALE GENOMIC DNA]</scope>
    <source>
        <strain evidence="1">SQ_2022a</strain>
    </source>
</reference>